<keyword evidence="4 5" id="KW-0067">ATP-binding</keyword>
<dbReference type="PROSITE" id="PS00108">
    <property type="entry name" value="PROTEIN_KINASE_ST"/>
    <property type="match status" value="1"/>
</dbReference>
<dbReference type="PROSITE" id="PS00107">
    <property type="entry name" value="PROTEIN_KINASE_ATP"/>
    <property type="match status" value="1"/>
</dbReference>
<dbReference type="InterPro" id="IPR008271">
    <property type="entry name" value="Ser/Thr_kinase_AS"/>
</dbReference>
<dbReference type="GO" id="GO:0004674">
    <property type="term" value="F:protein serine/threonine kinase activity"/>
    <property type="evidence" value="ECO:0007669"/>
    <property type="project" value="UniProtKB-KW"/>
</dbReference>
<evidence type="ECO:0000256" key="3">
    <source>
        <dbReference type="ARBA" id="ARBA00022777"/>
    </source>
</evidence>
<evidence type="ECO:0000313" key="9">
    <source>
        <dbReference type="Proteomes" id="UP000594638"/>
    </source>
</evidence>
<dbReference type="PANTHER" id="PTHR48011">
    <property type="entry name" value="CCR4-NOT TRANSCRIPTIONAL COMPLEX SUBUNIT CAF120-RELATED"/>
    <property type="match status" value="1"/>
</dbReference>
<keyword evidence="3 8" id="KW-0418">Kinase</keyword>
<feature type="binding site" evidence="5">
    <location>
        <position position="36"/>
    </location>
    <ligand>
        <name>ATP</name>
        <dbReference type="ChEBI" id="CHEBI:30616"/>
    </ligand>
</feature>
<gene>
    <name evidence="8" type="ORF">OLEA9_A030014</name>
</gene>
<dbReference type="Pfam" id="PF00069">
    <property type="entry name" value="Pkinase"/>
    <property type="match status" value="1"/>
</dbReference>
<protein>
    <submittedName>
        <fullName evidence="8">Mitogen-activated kinase kinase kinase NPK1-like</fullName>
    </submittedName>
</protein>
<sequence>MDSWKKAHNLGAGTYGTVYLAEKFNPHLSIATAAVKSAAISHSTSLKIEGDILFELRGCREIVQCFGEDISYENNRKVYNLLLEYASGGSLADLIKKSAGNMPESLVACYSYMLLKGLSHVHEKGYVHCDIKPSNILVFPSTDGSNVHNLKIADFGLATKIGNDKILPSERSINIRGTLRYSSPESIVKGKNKPVSDIWSLGCTIVEMITGKLIWSTAGSKEEIIQEIAFGNPIPENISDIAKDFLNKCFEKYHGDRWTADMLLDHPFIVKNLKALPPNFNDRVLLSRTNPFSTGIWASELNLFTTRPEQEKPTASCNIVSRLLCAPRKNENVRGQILLPYQQCAPIKNQNVGAQILPPYQQCTPIKNQNVRGPLCAPGKNQNVRGPILLPHRLCAPGKNQNVRGPNVHGPILLPHQLCAPSKNQNVRGPILLPYQLCAPTKNQNARDQLLLPHQLCQPHKKVQNAI</sequence>
<dbReference type="Gene3D" id="1.10.510.10">
    <property type="entry name" value="Transferase(Phosphotransferase) domain 1"/>
    <property type="match status" value="1"/>
</dbReference>
<dbReference type="Gene3D" id="3.30.200.20">
    <property type="entry name" value="Phosphorylase Kinase, domain 1"/>
    <property type="match status" value="1"/>
</dbReference>
<dbReference type="InterPro" id="IPR017441">
    <property type="entry name" value="Protein_kinase_ATP_BS"/>
</dbReference>
<dbReference type="GO" id="GO:0005524">
    <property type="term" value="F:ATP binding"/>
    <property type="evidence" value="ECO:0007669"/>
    <property type="project" value="UniProtKB-UniRule"/>
</dbReference>
<dbReference type="SUPFAM" id="SSF56112">
    <property type="entry name" value="Protein kinase-like (PK-like)"/>
    <property type="match status" value="1"/>
</dbReference>
<organism evidence="8 9">
    <name type="scientific">Olea europaea subsp. europaea</name>
    <dbReference type="NCBI Taxonomy" id="158383"/>
    <lineage>
        <taxon>Eukaryota</taxon>
        <taxon>Viridiplantae</taxon>
        <taxon>Streptophyta</taxon>
        <taxon>Embryophyta</taxon>
        <taxon>Tracheophyta</taxon>
        <taxon>Spermatophyta</taxon>
        <taxon>Magnoliopsida</taxon>
        <taxon>eudicotyledons</taxon>
        <taxon>Gunneridae</taxon>
        <taxon>Pentapetalae</taxon>
        <taxon>asterids</taxon>
        <taxon>lamiids</taxon>
        <taxon>Lamiales</taxon>
        <taxon>Oleaceae</taxon>
        <taxon>Oleeae</taxon>
        <taxon>Olea</taxon>
    </lineage>
</organism>
<comment type="caution">
    <text evidence="8">The sequence shown here is derived from an EMBL/GenBank/DDBJ whole genome shotgun (WGS) entry which is preliminary data.</text>
</comment>
<dbReference type="GO" id="GO:0007165">
    <property type="term" value="P:signal transduction"/>
    <property type="evidence" value="ECO:0007669"/>
    <property type="project" value="TreeGrafter"/>
</dbReference>
<dbReference type="AlphaFoldDB" id="A0A8S0U300"/>
<proteinExistence type="inferred from homology"/>
<dbReference type="Gramene" id="OE9A030014T1">
    <property type="protein sequence ID" value="OE9A030014C1"/>
    <property type="gene ID" value="OE9A030014"/>
</dbReference>
<dbReference type="InterPro" id="IPR011009">
    <property type="entry name" value="Kinase-like_dom_sf"/>
</dbReference>
<dbReference type="PANTHER" id="PTHR48011:SF86">
    <property type="entry name" value="MITOGEN-ACTIVATED PROTEIN KINASE 4-LIKE"/>
    <property type="match status" value="1"/>
</dbReference>
<evidence type="ECO:0000313" key="8">
    <source>
        <dbReference type="EMBL" id="CAA3011745.1"/>
    </source>
</evidence>
<evidence type="ECO:0000256" key="6">
    <source>
        <dbReference type="RuleBase" id="RU000304"/>
    </source>
</evidence>
<dbReference type="InterPro" id="IPR052751">
    <property type="entry name" value="Plant_MAPKKK"/>
</dbReference>
<evidence type="ECO:0000256" key="5">
    <source>
        <dbReference type="PROSITE-ProRule" id="PRU10141"/>
    </source>
</evidence>
<keyword evidence="9" id="KW-1185">Reference proteome</keyword>
<evidence type="ECO:0000256" key="4">
    <source>
        <dbReference type="ARBA" id="ARBA00022840"/>
    </source>
</evidence>
<dbReference type="InterPro" id="IPR000719">
    <property type="entry name" value="Prot_kinase_dom"/>
</dbReference>
<feature type="domain" description="Protein kinase" evidence="7">
    <location>
        <begin position="4"/>
        <end position="269"/>
    </location>
</feature>
<dbReference type="EMBL" id="CACTIH010007376">
    <property type="protein sequence ID" value="CAA3011745.1"/>
    <property type="molecule type" value="Genomic_DNA"/>
</dbReference>
<evidence type="ECO:0000259" key="7">
    <source>
        <dbReference type="PROSITE" id="PS50011"/>
    </source>
</evidence>
<dbReference type="Proteomes" id="UP000594638">
    <property type="component" value="Unassembled WGS sequence"/>
</dbReference>
<reference evidence="8 9" key="1">
    <citation type="submission" date="2019-12" db="EMBL/GenBank/DDBJ databases">
        <authorList>
            <person name="Alioto T."/>
            <person name="Alioto T."/>
            <person name="Gomez Garrido J."/>
        </authorList>
    </citation>
    <scope>NUCLEOTIDE SEQUENCE [LARGE SCALE GENOMIC DNA]</scope>
</reference>
<dbReference type="SMART" id="SM00220">
    <property type="entry name" value="S_TKc"/>
    <property type="match status" value="1"/>
</dbReference>
<keyword evidence="2 5" id="KW-0547">Nucleotide-binding</keyword>
<evidence type="ECO:0000256" key="2">
    <source>
        <dbReference type="ARBA" id="ARBA00022741"/>
    </source>
</evidence>
<keyword evidence="1" id="KW-0808">Transferase</keyword>
<comment type="similarity">
    <text evidence="6">Belongs to the protein kinase superfamily.</text>
</comment>
<evidence type="ECO:0000256" key="1">
    <source>
        <dbReference type="ARBA" id="ARBA00022679"/>
    </source>
</evidence>
<accession>A0A8S0U300</accession>
<name>A0A8S0U300_OLEEU</name>
<keyword evidence="6" id="KW-0723">Serine/threonine-protein kinase</keyword>
<dbReference type="PROSITE" id="PS50011">
    <property type="entry name" value="PROTEIN_KINASE_DOM"/>
    <property type="match status" value="1"/>
</dbReference>
<dbReference type="OrthoDB" id="8693905at2759"/>